<accession>A0A8B6GDW9</accession>
<sequence>MEFHVMFNEKLPIDNWSTTKFIPQTAIGSIPFYRLATNLGEYKIHIDDDDRMALTSSNEGDNTNQAVNIVDDLGNILLECNRVKGRCFRSMLNIYNQSGFKLGYVRKRLCKCKTEYEICTANQNLLFLLNFDSNTSEFGMNITNCDGTHVIAMVALLGRLDDKLYLILTSLLTILACDIEDSLLKSDETGRTKMKKCVKLFLSTDKLLLSHPKIRTEDL</sequence>
<dbReference type="Proteomes" id="UP000596742">
    <property type="component" value="Unassembled WGS sequence"/>
</dbReference>
<evidence type="ECO:0000313" key="1">
    <source>
        <dbReference type="EMBL" id="VDI62611.1"/>
    </source>
</evidence>
<protein>
    <submittedName>
        <fullName evidence="1">Uncharacterized protein</fullName>
    </submittedName>
</protein>
<name>A0A8B6GDW9_MYTGA</name>
<proteinExistence type="predicted"/>
<keyword evidence="2" id="KW-1185">Reference proteome</keyword>
<comment type="caution">
    <text evidence="1">The sequence shown here is derived from an EMBL/GenBank/DDBJ whole genome shotgun (WGS) entry which is preliminary data.</text>
</comment>
<dbReference type="EMBL" id="UYJE01008280">
    <property type="protein sequence ID" value="VDI62611.1"/>
    <property type="molecule type" value="Genomic_DNA"/>
</dbReference>
<reference evidence="1" key="1">
    <citation type="submission" date="2018-11" db="EMBL/GenBank/DDBJ databases">
        <authorList>
            <person name="Alioto T."/>
            <person name="Alioto T."/>
        </authorList>
    </citation>
    <scope>NUCLEOTIDE SEQUENCE</scope>
</reference>
<organism evidence="1 2">
    <name type="scientific">Mytilus galloprovincialis</name>
    <name type="common">Mediterranean mussel</name>
    <dbReference type="NCBI Taxonomy" id="29158"/>
    <lineage>
        <taxon>Eukaryota</taxon>
        <taxon>Metazoa</taxon>
        <taxon>Spiralia</taxon>
        <taxon>Lophotrochozoa</taxon>
        <taxon>Mollusca</taxon>
        <taxon>Bivalvia</taxon>
        <taxon>Autobranchia</taxon>
        <taxon>Pteriomorphia</taxon>
        <taxon>Mytilida</taxon>
        <taxon>Mytiloidea</taxon>
        <taxon>Mytilidae</taxon>
        <taxon>Mytilinae</taxon>
        <taxon>Mytilus</taxon>
    </lineage>
</organism>
<gene>
    <name evidence="1" type="ORF">MGAL_10B073383</name>
</gene>
<dbReference type="AlphaFoldDB" id="A0A8B6GDW9"/>
<evidence type="ECO:0000313" key="2">
    <source>
        <dbReference type="Proteomes" id="UP000596742"/>
    </source>
</evidence>